<dbReference type="PROSITE" id="PS50950">
    <property type="entry name" value="ZF_THAP"/>
    <property type="match status" value="1"/>
</dbReference>
<name>A0A9P0GA66_9CUCU</name>
<evidence type="ECO:0000313" key="8">
    <source>
        <dbReference type="Proteomes" id="UP001153636"/>
    </source>
</evidence>
<keyword evidence="1" id="KW-0479">Metal-binding</keyword>
<dbReference type="SUPFAM" id="SSF57716">
    <property type="entry name" value="Glucocorticoid receptor-like (DNA-binding domain)"/>
    <property type="match status" value="2"/>
</dbReference>
<evidence type="ECO:0000313" key="7">
    <source>
        <dbReference type="EMBL" id="CAH1102515.1"/>
    </source>
</evidence>
<evidence type="ECO:0000256" key="3">
    <source>
        <dbReference type="ARBA" id="ARBA00022833"/>
    </source>
</evidence>
<dbReference type="SMART" id="SM00980">
    <property type="entry name" value="THAP"/>
    <property type="match status" value="2"/>
</dbReference>
<keyword evidence="3" id="KW-0862">Zinc</keyword>
<evidence type="ECO:0000256" key="2">
    <source>
        <dbReference type="ARBA" id="ARBA00022771"/>
    </source>
</evidence>
<evidence type="ECO:0000256" key="4">
    <source>
        <dbReference type="ARBA" id="ARBA00023125"/>
    </source>
</evidence>
<feature type="domain" description="THAP-type" evidence="6">
    <location>
        <begin position="1"/>
        <end position="78"/>
    </location>
</feature>
<dbReference type="InterPro" id="IPR006612">
    <property type="entry name" value="THAP_Znf"/>
</dbReference>
<keyword evidence="4 5" id="KW-0238">DNA-binding</keyword>
<dbReference type="PANTHER" id="PTHR46600">
    <property type="entry name" value="THAP DOMAIN-CONTAINING"/>
    <property type="match status" value="1"/>
</dbReference>
<evidence type="ECO:0000256" key="5">
    <source>
        <dbReference type="PROSITE-ProRule" id="PRU00309"/>
    </source>
</evidence>
<organism evidence="7 8">
    <name type="scientific">Psylliodes chrysocephalus</name>
    <dbReference type="NCBI Taxonomy" id="3402493"/>
    <lineage>
        <taxon>Eukaryota</taxon>
        <taxon>Metazoa</taxon>
        <taxon>Ecdysozoa</taxon>
        <taxon>Arthropoda</taxon>
        <taxon>Hexapoda</taxon>
        <taxon>Insecta</taxon>
        <taxon>Pterygota</taxon>
        <taxon>Neoptera</taxon>
        <taxon>Endopterygota</taxon>
        <taxon>Coleoptera</taxon>
        <taxon>Polyphaga</taxon>
        <taxon>Cucujiformia</taxon>
        <taxon>Chrysomeloidea</taxon>
        <taxon>Chrysomelidae</taxon>
        <taxon>Galerucinae</taxon>
        <taxon>Alticini</taxon>
        <taxon>Psylliodes</taxon>
    </lineage>
</organism>
<reference evidence="7" key="1">
    <citation type="submission" date="2022-01" db="EMBL/GenBank/DDBJ databases">
        <authorList>
            <person name="King R."/>
        </authorList>
    </citation>
    <scope>NUCLEOTIDE SEQUENCE</scope>
</reference>
<keyword evidence="8" id="KW-1185">Reference proteome</keyword>
<dbReference type="PANTHER" id="PTHR46600:SF11">
    <property type="entry name" value="THAP DOMAIN-CONTAINING PROTEIN 10"/>
    <property type="match status" value="1"/>
</dbReference>
<sequence>MVNCMVLWCPNKGTINGLSYFRLTRRRHHMWMRALGRDPTIETLNTYNVVCSNHFLESDIITNRAKLYLRENAIPRLKLKKPKIVFTPSRSKRAKEWAITAGREDLLKKVDTLYKGHRICGDHFEKEMFSTPECNRLLAQAKPTIFQHSKPEPEQSITDHPHSLVETKILENILSSQNEDSSMLEETVPLSSGTDDLLLHHEIDIKTVPVSSTNSQTWNSQTQTVLDKQEASMKRQIAYLMNDNCRLIRQIRELDAQVEVKRNQILKTLTMEEFQDILKKFKNSEQQSDSEILKPNESDDVVVKIEAEDVAVKVEDAPEWEDDIVKVENPVKWEDVVVKTESEDVAVKVEYEEVFVKTEDIVKMETD</sequence>
<dbReference type="InterPro" id="IPR026516">
    <property type="entry name" value="THAP1/10"/>
</dbReference>
<proteinExistence type="predicted"/>
<dbReference type="Pfam" id="PF05485">
    <property type="entry name" value="THAP"/>
    <property type="match status" value="2"/>
</dbReference>
<gene>
    <name evidence="7" type="ORF">PSYICH_LOCUS3724</name>
</gene>
<protein>
    <recommendedName>
        <fullName evidence="6">THAP-type domain-containing protein</fullName>
    </recommendedName>
</protein>
<dbReference type="EMBL" id="OV651825">
    <property type="protein sequence ID" value="CAH1102515.1"/>
    <property type="molecule type" value="Genomic_DNA"/>
</dbReference>
<dbReference type="GO" id="GO:0008270">
    <property type="term" value="F:zinc ion binding"/>
    <property type="evidence" value="ECO:0007669"/>
    <property type="project" value="UniProtKB-KW"/>
</dbReference>
<dbReference type="AlphaFoldDB" id="A0A9P0GA66"/>
<dbReference type="OrthoDB" id="5982876at2759"/>
<accession>A0A9P0GA66</accession>
<dbReference type="SMART" id="SM00692">
    <property type="entry name" value="DM3"/>
    <property type="match status" value="2"/>
</dbReference>
<dbReference type="Proteomes" id="UP001153636">
    <property type="component" value="Chromosome 13"/>
</dbReference>
<evidence type="ECO:0000259" key="6">
    <source>
        <dbReference type="PROSITE" id="PS50950"/>
    </source>
</evidence>
<evidence type="ECO:0000256" key="1">
    <source>
        <dbReference type="ARBA" id="ARBA00022723"/>
    </source>
</evidence>
<dbReference type="GO" id="GO:0043565">
    <property type="term" value="F:sequence-specific DNA binding"/>
    <property type="evidence" value="ECO:0007669"/>
    <property type="project" value="InterPro"/>
</dbReference>
<keyword evidence="2 5" id="KW-0863">Zinc-finger</keyword>